<keyword evidence="2" id="KW-1185">Reference proteome</keyword>
<name>A0AAV2ZRK2_9STRA</name>
<sequence length="27" mass="3142">MCSNCVVPRRLECYQGRRQVLGGCERQ</sequence>
<proteinExistence type="predicted"/>
<evidence type="ECO:0000313" key="2">
    <source>
        <dbReference type="Proteomes" id="UP001146120"/>
    </source>
</evidence>
<protein>
    <submittedName>
        <fullName evidence="1">Uncharacterized protein</fullName>
    </submittedName>
</protein>
<organism evidence="1 2">
    <name type="scientific">Lagenidium giganteum</name>
    <dbReference type="NCBI Taxonomy" id="4803"/>
    <lineage>
        <taxon>Eukaryota</taxon>
        <taxon>Sar</taxon>
        <taxon>Stramenopiles</taxon>
        <taxon>Oomycota</taxon>
        <taxon>Peronosporomycetes</taxon>
        <taxon>Pythiales</taxon>
        <taxon>Pythiaceae</taxon>
    </lineage>
</organism>
<dbReference type="EMBL" id="DAKRPA010000001">
    <property type="protein sequence ID" value="DBA05225.1"/>
    <property type="molecule type" value="Genomic_DNA"/>
</dbReference>
<evidence type="ECO:0000313" key="1">
    <source>
        <dbReference type="EMBL" id="DBA05225.1"/>
    </source>
</evidence>
<accession>A0AAV2ZRK2</accession>
<gene>
    <name evidence="1" type="ORF">N0F65_007387</name>
</gene>
<reference evidence="1" key="2">
    <citation type="journal article" date="2023" name="Microbiol Resour">
        <title>Decontamination and Annotation of the Draft Genome Sequence of the Oomycete Lagenidium giganteum ARSEF 373.</title>
        <authorList>
            <person name="Morgan W.R."/>
            <person name="Tartar A."/>
        </authorList>
    </citation>
    <scope>NUCLEOTIDE SEQUENCE</scope>
    <source>
        <strain evidence="1">ARSEF 373</strain>
    </source>
</reference>
<comment type="caution">
    <text evidence="1">The sequence shown here is derived from an EMBL/GenBank/DDBJ whole genome shotgun (WGS) entry which is preliminary data.</text>
</comment>
<dbReference type="AlphaFoldDB" id="A0AAV2ZRK2"/>
<dbReference type="Proteomes" id="UP001146120">
    <property type="component" value="Unassembled WGS sequence"/>
</dbReference>
<reference evidence="1" key="1">
    <citation type="submission" date="2022-11" db="EMBL/GenBank/DDBJ databases">
        <authorList>
            <person name="Morgan W.R."/>
            <person name="Tartar A."/>
        </authorList>
    </citation>
    <scope>NUCLEOTIDE SEQUENCE</scope>
    <source>
        <strain evidence="1">ARSEF 373</strain>
    </source>
</reference>